<evidence type="ECO:0000313" key="1">
    <source>
        <dbReference type="EMBL" id="CEN50160.1"/>
    </source>
</evidence>
<sequence>MEINLSELPKLAKQKRDESLQFFAQLKKKPPKKLDYMMQEIHDEVSAEVDCLQCANCCKTTGPLLTNIDIDRISKHLRVKPSDFITKYLRVDEDKDYVFQSMPCPFLASDNYCLIYEVRPKACREYPHTDRKKIYQIGNLTVKNTEICPIAFKVVEKMKESIKVR</sequence>
<evidence type="ECO:0000313" key="2">
    <source>
        <dbReference type="Proteomes" id="UP000038200"/>
    </source>
</evidence>
<dbReference type="Pfam" id="PF03692">
    <property type="entry name" value="CxxCxxCC"/>
    <property type="match status" value="1"/>
</dbReference>
<proteinExistence type="predicted"/>
<gene>
    <name evidence="1" type="ORF">CCAND93_1050005</name>
</gene>
<dbReference type="Proteomes" id="UP000038200">
    <property type="component" value="Unassembled WGS sequence"/>
</dbReference>
<dbReference type="STRING" id="1848903.CCAND38_950003"/>
<dbReference type="InterPro" id="IPR005358">
    <property type="entry name" value="Puta_zinc/iron-chelating_dom"/>
</dbReference>
<organism evidence="1 2">
    <name type="scientific">Capnocytophaga canis</name>
    <dbReference type="NCBI Taxonomy" id="1848903"/>
    <lineage>
        <taxon>Bacteria</taxon>
        <taxon>Pseudomonadati</taxon>
        <taxon>Bacteroidota</taxon>
        <taxon>Flavobacteriia</taxon>
        <taxon>Flavobacteriales</taxon>
        <taxon>Flavobacteriaceae</taxon>
        <taxon>Capnocytophaga</taxon>
    </lineage>
</organism>
<accession>A0A0B7IEJ6</accession>
<dbReference type="PANTHER" id="PTHR35866">
    <property type="entry name" value="PUTATIVE-RELATED"/>
    <property type="match status" value="1"/>
</dbReference>
<dbReference type="OrthoDB" id="665764at2"/>
<protein>
    <recommendedName>
        <fullName evidence="3">Zinc/iron-chelating domain-containing protein</fullName>
    </recommendedName>
</protein>
<name>A0A0B7IEJ6_9FLAO</name>
<dbReference type="EMBL" id="CDOL01000008">
    <property type="protein sequence ID" value="CEN50160.1"/>
    <property type="molecule type" value="Genomic_DNA"/>
</dbReference>
<dbReference type="PANTHER" id="PTHR35866:SF1">
    <property type="entry name" value="YKGJ FAMILY CYSTEINE CLUSTER PROTEIN"/>
    <property type="match status" value="1"/>
</dbReference>
<evidence type="ECO:0008006" key="3">
    <source>
        <dbReference type="Google" id="ProtNLM"/>
    </source>
</evidence>
<dbReference type="AlphaFoldDB" id="A0A0B7IEJ6"/>
<dbReference type="RefSeq" id="WP_042005357.1">
    <property type="nucleotide sequence ID" value="NZ_CDOH01000152.1"/>
</dbReference>
<reference evidence="1 2" key="1">
    <citation type="submission" date="2015-01" db="EMBL/GenBank/DDBJ databases">
        <authorList>
            <person name="MANFREDI Pablo"/>
        </authorList>
    </citation>
    <scope>NUCLEOTIDE SEQUENCE [LARGE SCALE GENOMIC DNA]</scope>
    <source>
        <strain evidence="1 2">CcD93</strain>
    </source>
</reference>